<sequence>MMLISLNNFNNFDYQIFYAHRQILKFILEELNQVIYFTLLIYLLYNVKIIHQTYGNLFVVNLLNILTKLNYLQSIKLQTHINQKILISNLFQMIHFPLHLILIQLNLLMLLLLNMIFLMTKVYSLLEQNTVFLLDSIDVQQEYTELIEKSYVKLQLRKKPFKTKFQRQYQKLDELLSNIGDMVELGNKIYDFSNDDSDQKKIYQENLKILTETQNSGNIPQNSKLQQPNQNTIITDNEIHITDSQSQPFKQEIRLSTKLCCSSGLDYFQVQLQKMFEKKKPINLDCQIFLNFITCNNLFRDVPKVKLINKAYDQIIQQSDIYSILTRLNEIDKLKEILLTPKQLVMFNFTPKPLITLEEEDLKIDRNMVESQIKTPQDSKGDMLVYTRMMMKLKRKNKDEKNNHESIRIRKRASFMPQPLNNYAYDEIAKKKYESQFDTLNSQLIQMLGAELELIFQVCQKIDEDGKPQAKFHQKLGSTICQKKCLINQDFENQENST</sequence>
<name>A0A8S1M6E5_9CILI</name>
<keyword evidence="1" id="KW-1133">Transmembrane helix</keyword>
<proteinExistence type="predicted"/>
<keyword evidence="1" id="KW-0812">Transmembrane</keyword>
<keyword evidence="3" id="KW-1185">Reference proteome</keyword>
<feature type="transmembrane region" description="Helical" evidence="1">
    <location>
        <begin position="53"/>
        <end position="72"/>
    </location>
</feature>
<dbReference type="AlphaFoldDB" id="A0A8S1M6E5"/>
<feature type="transmembrane region" description="Helical" evidence="1">
    <location>
        <begin position="31"/>
        <end position="47"/>
    </location>
</feature>
<dbReference type="PANTHER" id="PTHR31398">
    <property type="entry name" value="MEIOTIC NUCLEAR DIVISION PROTEIN 1 HOMOLOG"/>
    <property type="match status" value="1"/>
</dbReference>
<keyword evidence="1" id="KW-0472">Membrane</keyword>
<dbReference type="EMBL" id="CAJJDN010000027">
    <property type="protein sequence ID" value="CAD8070794.1"/>
    <property type="molecule type" value="Genomic_DNA"/>
</dbReference>
<comment type="caution">
    <text evidence="2">The sequence shown here is derived from an EMBL/GenBank/DDBJ whole genome shotgun (WGS) entry which is preliminary data.</text>
</comment>
<dbReference type="GO" id="GO:0007131">
    <property type="term" value="P:reciprocal meiotic recombination"/>
    <property type="evidence" value="ECO:0007669"/>
    <property type="project" value="TreeGrafter"/>
</dbReference>
<reference evidence="2" key="1">
    <citation type="submission" date="2021-01" db="EMBL/GenBank/DDBJ databases">
        <authorList>
            <consortium name="Genoscope - CEA"/>
            <person name="William W."/>
        </authorList>
    </citation>
    <scope>NUCLEOTIDE SEQUENCE</scope>
</reference>
<gene>
    <name evidence="2" type="ORF">PSON_ATCC_30995.1.T0270174</name>
</gene>
<evidence type="ECO:0000313" key="2">
    <source>
        <dbReference type="EMBL" id="CAD8070794.1"/>
    </source>
</evidence>
<dbReference type="Proteomes" id="UP000692954">
    <property type="component" value="Unassembled WGS sequence"/>
</dbReference>
<dbReference type="GO" id="GO:0005634">
    <property type="term" value="C:nucleus"/>
    <property type="evidence" value="ECO:0007669"/>
    <property type="project" value="TreeGrafter"/>
</dbReference>
<dbReference type="PANTHER" id="PTHR31398:SF0">
    <property type="entry name" value="MEIOTIC NUCLEAR DIVISION PROTEIN 1 HOMOLOG"/>
    <property type="match status" value="1"/>
</dbReference>
<evidence type="ECO:0000256" key="1">
    <source>
        <dbReference type="SAM" id="Phobius"/>
    </source>
</evidence>
<protein>
    <submittedName>
        <fullName evidence="2">Uncharacterized protein</fullName>
    </submittedName>
</protein>
<organism evidence="2 3">
    <name type="scientific">Paramecium sonneborni</name>
    <dbReference type="NCBI Taxonomy" id="65129"/>
    <lineage>
        <taxon>Eukaryota</taxon>
        <taxon>Sar</taxon>
        <taxon>Alveolata</taxon>
        <taxon>Ciliophora</taxon>
        <taxon>Intramacronucleata</taxon>
        <taxon>Oligohymenophorea</taxon>
        <taxon>Peniculida</taxon>
        <taxon>Parameciidae</taxon>
        <taxon>Paramecium</taxon>
    </lineage>
</organism>
<evidence type="ECO:0000313" key="3">
    <source>
        <dbReference type="Proteomes" id="UP000692954"/>
    </source>
</evidence>
<accession>A0A8S1M6E5</accession>
<feature type="transmembrane region" description="Helical" evidence="1">
    <location>
        <begin position="93"/>
        <end position="119"/>
    </location>
</feature>